<protein>
    <submittedName>
        <fullName evidence="3">T9SS type A sorting domain-containing protein</fullName>
    </submittedName>
</protein>
<feature type="domain" description="Secretion system C-terminal sorting" evidence="2">
    <location>
        <begin position="646"/>
        <end position="720"/>
    </location>
</feature>
<dbReference type="EMBL" id="AP026867">
    <property type="protein sequence ID" value="BDS11106.1"/>
    <property type="molecule type" value="Genomic_DNA"/>
</dbReference>
<evidence type="ECO:0000313" key="4">
    <source>
        <dbReference type="Proteomes" id="UP001060919"/>
    </source>
</evidence>
<keyword evidence="1" id="KW-0732">Signal</keyword>
<evidence type="ECO:0000259" key="2">
    <source>
        <dbReference type="Pfam" id="PF18962"/>
    </source>
</evidence>
<dbReference type="NCBIfam" id="TIGR04183">
    <property type="entry name" value="Por_Secre_tail"/>
    <property type="match status" value="1"/>
</dbReference>
<feature type="signal peptide" evidence="1">
    <location>
        <begin position="1"/>
        <end position="25"/>
    </location>
</feature>
<feature type="chain" id="PRO_5037180169" evidence="1">
    <location>
        <begin position="26"/>
        <end position="722"/>
    </location>
</feature>
<name>A0A916DR67_9BACT</name>
<dbReference type="Pfam" id="PF18962">
    <property type="entry name" value="Por_Secre_tail"/>
    <property type="match status" value="1"/>
</dbReference>
<evidence type="ECO:0000256" key="1">
    <source>
        <dbReference type="SAM" id="SignalP"/>
    </source>
</evidence>
<reference evidence="3" key="1">
    <citation type="submission" date="2022-09" db="EMBL/GenBank/DDBJ databases">
        <title>Aureispira anguillicida sp. nov., isolated from Leptocephalus of Japanese eel Anguilla japonica.</title>
        <authorList>
            <person name="Yuasa K."/>
            <person name="Mekata T."/>
            <person name="Ikunari K."/>
        </authorList>
    </citation>
    <scope>NUCLEOTIDE SEQUENCE</scope>
    <source>
        <strain evidence="3">EL160426</strain>
    </source>
</reference>
<dbReference type="Proteomes" id="UP001060919">
    <property type="component" value="Chromosome"/>
</dbReference>
<evidence type="ECO:0000313" key="3">
    <source>
        <dbReference type="EMBL" id="BDS11106.1"/>
    </source>
</evidence>
<dbReference type="InterPro" id="IPR026444">
    <property type="entry name" value="Secre_tail"/>
</dbReference>
<sequence length="722" mass="77088">MKKQVLLQCTALLLGFLWSTQTLNAQTKLWGVGAASGQAEAEFQTNFVQSTSSSNYSATQWTALSINESSGAVTPGNAFWTRSLTGLSQGGYAGSMSVANSPTQANGLAIFDSNFLDDGGVAGAGGTGTSPAYHKGELISPRIDLSGATDSALLVRFYSYNRLKSSADLSISISVDDGVSWATTLDIKTLQPTGSSSSIQGMVTAMFPNATAGIANLTQCRLKFTFDGRYYYAMIDDITIEMAPEYDIAIGLPDAGGSTYFSVGNMVRIGNNAHNPLVNLDATNLNEWLWGAKVVNNGWKDILPGDAPRLKCSIDYTHPTTGAQTTGVYLDTIVAVTDSIPANDNEGIGLVDYLRDINFIMTHGVGRYDVTYWVEHNNIDGSPENDTIKHTFFITDDANGTTSHYISKARVSSSDGRVYARSSIFPGGSPHSAFEYGSVFYFPKGMTDSIGIDSIDFRYYVPSNFSGNASQTLFANVYHYVDGSNGGAANGAVVGDELTQVGIAPLTLTGLGTTVANGSYGLATFRNFVDASTGGTMQPFVDGGFYYISILNQPSLSGGPATFGYNDVIIHGVDRLNYAMNIGTRTSAVPVSPSAMRRIDVGGTDHWFSGFTGFDEVPSIGVHLSASPLYSGWSTILEADNAVLSIYPNPANNHLNIEVEFDGLVDVQYIITDVSGRVVYLNKSKQVSAEIHTVDVSNLSMGVYFITAETAQGVSTKRFIKQ</sequence>
<dbReference type="KEGG" id="aup:AsAng_0018170"/>
<keyword evidence="4" id="KW-1185">Reference proteome</keyword>
<organism evidence="3 4">
    <name type="scientific">Aureispira anguillae</name>
    <dbReference type="NCBI Taxonomy" id="2864201"/>
    <lineage>
        <taxon>Bacteria</taxon>
        <taxon>Pseudomonadati</taxon>
        <taxon>Bacteroidota</taxon>
        <taxon>Saprospiria</taxon>
        <taxon>Saprospirales</taxon>
        <taxon>Saprospiraceae</taxon>
        <taxon>Aureispira</taxon>
    </lineage>
</organism>
<accession>A0A916DR67</accession>
<dbReference type="RefSeq" id="WP_264792313.1">
    <property type="nucleotide sequence ID" value="NZ_AP026867.1"/>
</dbReference>
<dbReference type="AlphaFoldDB" id="A0A916DR67"/>
<gene>
    <name evidence="3" type="ORF">AsAng_0018170</name>
</gene>
<proteinExistence type="predicted"/>